<dbReference type="RefSeq" id="WP_139996283.1">
    <property type="nucleotide sequence ID" value="NZ_JBHUOR010000129.1"/>
</dbReference>
<evidence type="ECO:0000313" key="3">
    <source>
        <dbReference type="Proteomes" id="UP001597568"/>
    </source>
</evidence>
<organism evidence="2 3">
    <name type="scientific">Kurthia populi</name>
    <dbReference type="NCBI Taxonomy" id="1562132"/>
    <lineage>
        <taxon>Bacteria</taxon>
        <taxon>Bacillati</taxon>
        <taxon>Bacillota</taxon>
        <taxon>Bacilli</taxon>
        <taxon>Bacillales</taxon>
        <taxon>Caryophanaceae</taxon>
        <taxon>Kurthia</taxon>
    </lineage>
</organism>
<dbReference type="Pfam" id="PF17363">
    <property type="entry name" value="DUF5388"/>
    <property type="match status" value="1"/>
</dbReference>
<dbReference type="InterPro" id="IPR035528">
    <property type="entry name" value="DUF5388"/>
</dbReference>
<dbReference type="EMBL" id="JBHUOR010000129">
    <property type="protein sequence ID" value="MFD2869863.1"/>
    <property type="molecule type" value="Genomic_DNA"/>
</dbReference>
<evidence type="ECO:0000313" key="2">
    <source>
        <dbReference type="EMBL" id="MFD2869863.1"/>
    </source>
</evidence>
<feature type="region of interest" description="Disordered" evidence="1">
    <location>
        <begin position="1"/>
        <end position="23"/>
    </location>
</feature>
<comment type="caution">
    <text evidence="2">The sequence shown here is derived from an EMBL/GenBank/DDBJ whole genome shotgun (WGS) entry which is preliminary data.</text>
</comment>
<proteinExistence type="predicted"/>
<feature type="compositionally biased region" description="Basic residues" evidence="1">
    <location>
        <begin position="1"/>
        <end position="11"/>
    </location>
</feature>
<dbReference type="Proteomes" id="UP001597568">
    <property type="component" value="Unassembled WGS sequence"/>
</dbReference>
<sequence length="93" mass="11014">MANKKLLNKRMRGNEFTPTNSALEESIEENEVEVVKEYRASLRVTNETRDRMNALRKITEFKNVDDLVNHLIDEKVETLTDKSRRKFEVMVEK</sequence>
<protein>
    <submittedName>
        <fullName evidence="2">DUF5388 domain-containing protein</fullName>
    </submittedName>
</protein>
<accession>A0ABW5Y3E8</accession>
<gene>
    <name evidence="2" type="ORF">ACFSY7_15325</name>
</gene>
<keyword evidence="3" id="KW-1185">Reference proteome</keyword>
<name>A0ABW5Y3E8_9BACL</name>
<evidence type="ECO:0000256" key="1">
    <source>
        <dbReference type="SAM" id="MobiDB-lite"/>
    </source>
</evidence>
<reference evidence="3" key="1">
    <citation type="journal article" date="2019" name="Int. J. Syst. Evol. Microbiol.">
        <title>The Global Catalogue of Microorganisms (GCM) 10K type strain sequencing project: providing services to taxonomists for standard genome sequencing and annotation.</title>
        <authorList>
            <consortium name="The Broad Institute Genomics Platform"/>
            <consortium name="The Broad Institute Genome Sequencing Center for Infectious Disease"/>
            <person name="Wu L."/>
            <person name="Ma J."/>
        </authorList>
    </citation>
    <scope>NUCLEOTIDE SEQUENCE [LARGE SCALE GENOMIC DNA]</scope>
    <source>
        <strain evidence="3">KCTC 33522</strain>
    </source>
</reference>